<protein>
    <submittedName>
        <fullName evidence="2">Uncharacterized protein</fullName>
    </submittedName>
</protein>
<evidence type="ECO:0000256" key="1">
    <source>
        <dbReference type="SAM" id="Phobius"/>
    </source>
</evidence>
<proteinExistence type="predicted"/>
<dbReference type="RefSeq" id="WP_062977043.1">
    <property type="nucleotide sequence ID" value="NZ_JAAXOT010000005.1"/>
</dbReference>
<keyword evidence="1" id="KW-0812">Transmembrane</keyword>
<evidence type="ECO:0000313" key="2">
    <source>
        <dbReference type="EMBL" id="NKY57003.1"/>
    </source>
</evidence>
<keyword evidence="1" id="KW-0472">Membrane</keyword>
<comment type="caution">
    <text evidence="2">The sequence shown here is derived from an EMBL/GenBank/DDBJ whole genome shotgun (WGS) entry which is preliminary data.</text>
</comment>
<dbReference type="Proteomes" id="UP000570678">
    <property type="component" value="Unassembled WGS sequence"/>
</dbReference>
<evidence type="ECO:0000313" key="3">
    <source>
        <dbReference type="Proteomes" id="UP000570678"/>
    </source>
</evidence>
<name>A0A846YD83_9NOCA</name>
<feature type="transmembrane region" description="Helical" evidence="1">
    <location>
        <begin position="6"/>
        <end position="28"/>
    </location>
</feature>
<organism evidence="2 3">
    <name type="scientific">Nocardia flavorosea</name>
    <dbReference type="NCBI Taxonomy" id="53429"/>
    <lineage>
        <taxon>Bacteria</taxon>
        <taxon>Bacillati</taxon>
        <taxon>Actinomycetota</taxon>
        <taxon>Actinomycetes</taxon>
        <taxon>Mycobacteriales</taxon>
        <taxon>Nocardiaceae</taxon>
        <taxon>Nocardia</taxon>
    </lineage>
</organism>
<dbReference type="EMBL" id="JAAXOT010000005">
    <property type="protein sequence ID" value="NKY57003.1"/>
    <property type="molecule type" value="Genomic_DNA"/>
</dbReference>
<feature type="transmembrane region" description="Helical" evidence="1">
    <location>
        <begin position="48"/>
        <end position="70"/>
    </location>
</feature>
<keyword evidence="1" id="KW-1133">Transmembrane helix</keyword>
<sequence>MLWNFVIGPAGAVLFGAALVLLAASTVLRERTVSRAGTTDRLATSRPVLHGLVFTFLVLGIGATAVRMGVMT</sequence>
<reference evidence="2 3" key="1">
    <citation type="submission" date="2020-04" db="EMBL/GenBank/DDBJ databases">
        <title>MicrobeNet Type strains.</title>
        <authorList>
            <person name="Nicholson A.C."/>
        </authorList>
    </citation>
    <scope>NUCLEOTIDE SEQUENCE [LARGE SCALE GENOMIC DNA]</scope>
    <source>
        <strain evidence="2 3">JCM 3332</strain>
    </source>
</reference>
<dbReference type="AlphaFoldDB" id="A0A846YD83"/>
<keyword evidence="3" id="KW-1185">Reference proteome</keyword>
<gene>
    <name evidence="2" type="ORF">HGA15_12720</name>
</gene>
<accession>A0A846YD83</accession>